<accession>A0A5E4LWB2</accession>
<evidence type="ECO:0000256" key="1">
    <source>
        <dbReference type="SAM" id="Phobius"/>
    </source>
</evidence>
<dbReference type="InParanoid" id="A0A5E4LWB2"/>
<name>A0A5E4LWB2_CAEEL</name>
<evidence type="ECO:0000313" key="3">
    <source>
        <dbReference type="Proteomes" id="UP000001940"/>
    </source>
</evidence>
<keyword evidence="3" id="KW-1185">Reference proteome</keyword>
<feature type="transmembrane region" description="Helical" evidence="1">
    <location>
        <begin position="6"/>
        <end position="30"/>
    </location>
</feature>
<proteinExistence type="predicted"/>
<dbReference type="EMBL" id="BX284606">
    <property type="protein sequence ID" value="VVC12341.1"/>
    <property type="molecule type" value="Genomic_DNA"/>
</dbReference>
<keyword evidence="1" id="KW-0472">Membrane</keyword>
<dbReference type="AlphaFoldDB" id="A0A5E4LWB2"/>
<keyword evidence="1" id="KW-0812">Transmembrane</keyword>
<reference evidence="2 3" key="1">
    <citation type="journal article" date="1998" name="Science">
        <title>Genome sequence of the nematode C. elegans: a platform for investigating biology.</title>
        <authorList>
            <consortium name="The C. elegans sequencing consortium"/>
            <person name="Sulson J.E."/>
            <person name="Waterston R."/>
        </authorList>
    </citation>
    <scope>NUCLEOTIDE SEQUENCE [LARGE SCALE GENOMIC DNA]</scope>
    <source>
        <strain evidence="2 3">Bristol N2</strain>
    </source>
</reference>
<gene>
    <name evidence="2" type="ORF">CELE_R160.14</name>
    <name evidence="2 4" type="ORF">R160.14</name>
</gene>
<dbReference type="SMR" id="A0A5E4LWB2"/>
<organism evidence="2 3">
    <name type="scientific">Caenorhabditis elegans</name>
    <dbReference type="NCBI Taxonomy" id="6239"/>
    <lineage>
        <taxon>Eukaryota</taxon>
        <taxon>Metazoa</taxon>
        <taxon>Ecdysozoa</taxon>
        <taxon>Nematoda</taxon>
        <taxon>Chromadorea</taxon>
        <taxon>Rhabditida</taxon>
        <taxon>Rhabditina</taxon>
        <taxon>Rhabditomorpha</taxon>
        <taxon>Rhabditoidea</taxon>
        <taxon>Rhabditidae</taxon>
        <taxon>Peloderinae</taxon>
        <taxon>Caenorhabditis</taxon>
    </lineage>
</organism>
<evidence type="ECO:0000313" key="4">
    <source>
        <dbReference type="WormBase" id="R160.14"/>
    </source>
</evidence>
<keyword evidence="1" id="KW-1133">Transmembrane helix</keyword>
<evidence type="ECO:0000313" key="2">
    <source>
        <dbReference type="EMBL" id="VVC12341.1"/>
    </source>
</evidence>
<dbReference type="Proteomes" id="UP000001940">
    <property type="component" value="Chromosome X"/>
</dbReference>
<dbReference type="WormBase" id="R160.14">
    <property type="protein sequence ID" value="CE53518"/>
    <property type="gene ID" value="WBGene00304818"/>
</dbReference>
<sequence>MLELSAINMLIFLSLFLFFFVIFIACEIYLHCVAKPMDYFSEAKKLNEEDVKRNHGTKSGRVGISEQQIGPHKTFEIRV</sequence>
<dbReference type="AGR" id="WB:WBGene00304818"/>
<protein>
    <submittedName>
        <fullName evidence="2">Uncharacterized protein</fullName>
    </submittedName>
</protein>